<feature type="domain" description="HTH cro/C1-type" evidence="1">
    <location>
        <begin position="22"/>
        <end position="76"/>
    </location>
</feature>
<dbReference type="SUPFAM" id="SSF47413">
    <property type="entry name" value="lambda repressor-like DNA-binding domains"/>
    <property type="match status" value="1"/>
</dbReference>
<sequence>MGQAPRTLHPSVSERHFFGAELRRLREQANLSQARLGSMIRFSPDLVRRVETADRFPSRQFVEACDAALGADGSLLRLLPVLEAERDRERRARIALVSTQPGTPITSLPGAPLETPEQGDLLRRVPFQPGVLDRTALDWLNNHHDFGHSPAGRLRAVSQVSEDEVVSAENALTVFRQLDHRHGAGRVHQRVQRYVEGEINRLLASPPASDAIGRRLFRIAAGFFELCGYQAVDTGAVGLAQRRYLRALRLAQAAHDRTYGGYLLAVNIGHLTLHCNYPEASLRMALTAVTGCEAEATPAIRAALHAVVARAHARLGHEADAVAHLLTAEKQLDRSRLEEEPEWIRYFTSAYLADELAHCFHDLGQPPQTQRHLDDALTALSPSHVRRLAIDTALLASSLAAAGRIEEACATARTAVDHAAKTDSHRCVQRIVDVQVDLDPYRGEPDVREFGDYVRHELPLAAVWPSRSLADSLIDNR</sequence>
<dbReference type="CDD" id="cd00093">
    <property type="entry name" value="HTH_XRE"/>
    <property type="match status" value="1"/>
</dbReference>
<evidence type="ECO:0000313" key="3">
    <source>
        <dbReference type="Proteomes" id="UP000198937"/>
    </source>
</evidence>
<dbReference type="Proteomes" id="UP000198937">
    <property type="component" value="Unassembled WGS sequence"/>
</dbReference>
<keyword evidence="3" id="KW-1185">Reference proteome</keyword>
<protein>
    <submittedName>
        <fullName evidence="2">Helix-turn-helix domain-containing protein</fullName>
    </submittedName>
</protein>
<proteinExistence type="predicted"/>
<accession>A0A1C6U3P3</accession>
<dbReference type="RefSeq" id="WP_091434258.1">
    <property type="nucleotide sequence ID" value="NZ_BMMJ01000001.1"/>
</dbReference>
<evidence type="ECO:0000313" key="2">
    <source>
        <dbReference type="EMBL" id="SCL48666.1"/>
    </source>
</evidence>
<gene>
    <name evidence="2" type="ORF">GA0070617_0942</name>
</gene>
<dbReference type="Gene3D" id="1.10.260.40">
    <property type="entry name" value="lambda repressor-like DNA-binding domains"/>
    <property type="match status" value="1"/>
</dbReference>
<dbReference type="EMBL" id="FMIA01000002">
    <property type="protein sequence ID" value="SCL48666.1"/>
    <property type="molecule type" value="Genomic_DNA"/>
</dbReference>
<dbReference type="GO" id="GO:0003677">
    <property type="term" value="F:DNA binding"/>
    <property type="evidence" value="ECO:0007669"/>
    <property type="project" value="InterPro"/>
</dbReference>
<dbReference type="AlphaFoldDB" id="A0A1C6U3P3"/>
<dbReference type="PROSITE" id="PS50943">
    <property type="entry name" value="HTH_CROC1"/>
    <property type="match status" value="1"/>
</dbReference>
<dbReference type="SMART" id="SM00530">
    <property type="entry name" value="HTH_XRE"/>
    <property type="match status" value="1"/>
</dbReference>
<dbReference type="OrthoDB" id="3213425at2"/>
<dbReference type="Pfam" id="PF13560">
    <property type="entry name" value="HTH_31"/>
    <property type="match status" value="1"/>
</dbReference>
<dbReference type="STRING" id="683228.GA0070617_0942"/>
<dbReference type="InterPro" id="IPR001387">
    <property type="entry name" value="Cro/C1-type_HTH"/>
</dbReference>
<reference evidence="2 3" key="1">
    <citation type="submission" date="2016-06" db="EMBL/GenBank/DDBJ databases">
        <authorList>
            <person name="Kjaerup R.B."/>
            <person name="Dalgaard T.S."/>
            <person name="Juul-Madsen H.R."/>
        </authorList>
    </citation>
    <scope>NUCLEOTIDE SEQUENCE [LARGE SCALE GENOMIC DNA]</scope>
    <source>
        <strain evidence="2 3">DSM 45577</strain>
    </source>
</reference>
<dbReference type="InterPro" id="IPR010982">
    <property type="entry name" value="Lambda_DNA-bd_dom_sf"/>
</dbReference>
<organism evidence="2 3">
    <name type="scientific">Micromonospora yangpuensis</name>
    <dbReference type="NCBI Taxonomy" id="683228"/>
    <lineage>
        <taxon>Bacteria</taxon>
        <taxon>Bacillati</taxon>
        <taxon>Actinomycetota</taxon>
        <taxon>Actinomycetes</taxon>
        <taxon>Micromonosporales</taxon>
        <taxon>Micromonosporaceae</taxon>
        <taxon>Micromonospora</taxon>
    </lineage>
</organism>
<evidence type="ECO:0000259" key="1">
    <source>
        <dbReference type="PROSITE" id="PS50943"/>
    </source>
</evidence>
<name>A0A1C6U3P3_9ACTN</name>